<evidence type="ECO:0000313" key="1">
    <source>
        <dbReference type="EMBL" id="PZN77894.1"/>
    </source>
</evidence>
<gene>
    <name evidence="1" type="ORF">DM484_13785</name>
</gene>
<sequence>MGLGLDPNAQAGGIGFANAPTLATRYFNFGDGPATVKKFDGTNWVNAGSAGFFSQMVLTWQGDPAILARSQLTDTLTGKVINPADPQWAKGYPVTLTTSVRHFTWNYLGR</sequence>
<organism evidence="1 2">
    <name type="scientific">Candidatus Methylumidiphilus alinenensis</name>
    <dbReference type="NCBI Taxonomy" id="2202197"/>
    <lineage>
        <taxon>Bacteria</taxon>
        <taxon>Pseudomonadati</taxon>
        <taxon>Pseudomonadota</taxon>
        <taxon>Gammaproteobacteria</taxon>
        <taxon>Methylococcales</taxon>
        <taxon>Candidatus Methylumidiphilus</taxon>
    </lineage>
</organism>
<reference evidence="1 2" key="1">
    <citation type="journal article" date="2018" name="Aquat. Microb. Ecol.">
        <title>Gammaproteobacterial methanotrophs dominate.</title>
        <authorList>
            <person name="Rissanen A.J."/>
            <person name="Saarenheimo J."/>
            <person name="Tiirola M."/>
            <person name="Peura S."/>
            <person name="Aalto S.L."/>
            <person name="Karvinen A."/>
            <person name="Nykanen H."/>
        </authorList>
    </citation>
    <scope>NUCLEOTIDE SEQUENCE [LARGE SCALE GENOMIC DNA]</scope>
    <source>
        <strain evidence="1">AMbin10</strain>
    </source>
</reference>
<protein>
    <submittedName>
        <fullName evidence="1">Uncharacterized protein</fullName>
    </submittedName>
</protein>
<name>A0A2W4SZ37_9GAMM</name>
<dbReference type="EMBL" id="QJPH01000328">
    <property type="protein sequence ID" value="PZN77894.1"/>
    <property type="molecule type" value="Genomic_DNA"/>
</dbReference>
<dbReference type="AlphaFoldDB" id="A0A2W4SZ37"/>
<proteinExistence type="predicted"/>
<evidence type="ECO:0000313" key="2">
    <source>
        <dbReference type="Proteomes" id="UP000249396"/>
    </source>
</evidence>
<dbReference type="Proteomes" id="UP000249396">
    <property type="component" value="Unassembled WGS sequence"/>
</dbReference>
<accession>A0A2W4SZ37</accession>
<comment type="caution">
    <text evidence="1">The sequence shown here is derived from an EMBL/GenBank/DDBJ whole genome shotgun (WGS) entry which is preliminary data.</text>
</comment>